<organism evidence="2 3">
    <name type="scientific">Verticillium dahliae</name>
    <name type="common">Verticillium wilt</name>
    <dbReference type="NCBI Taxonomy" id="27337"/>
    <lineage>
        <taxon>Eukaryota</taxon>
        <taxon>Fungi</taxon>
        <taxon>Dikarya</taxon>
        <taxon>Ascomycota</taxon>
        <taxon>Pezizomycotina</taxon>
        <taxon>Sordariomycetes</taxon>
        <taxon>Hypocreomycetidae</taxon>
        <taxon>Glomerellales</taxon>
        <taxon>Plectosphaerellaceae</taxon>
        <taxon>Verticillium</taxon>
    </lineage>
</organism>
<dbReference type="Proteomes" id="UP000288725">
    <property type="component" value="Chromosome 3"/>
</dbReference>
<dbReference type="EMBL" id="RSDZ01000041">
    <property type="protein sequence ID" value="RXG47081.1"/>
    <property type="molecule type" value="Genomic_DNA"/>
</dbReference>
<evidence type="ECO:0000313" key="2">
    <source>
        <dbReference type="EMBL" id="RXG47081.1"/>
    </source>
</evidence>
<accession>A0A444S0X8</accession>
<name>A0A444S0X8_VERDA</name>
<reference evidence="2 3" key="1">
    <citation type="submission" date="2018-12" db="EMBL/GenBank/DDBJ databases">
        <title>Genome of Verticillium dahliae isolate Getta Getta.</title>
        <authorList>
            <person name="Gardiner D.M."/>
        </authorList>
    </citation>
    <scope>NUCLEOTIDE SEQUENCE [LARGE SCALE GENOMIC DNA]</scope>
    <source>
        <strain evidence="2 3">Getta Getta</strain>
    </source>
</reference>
<comment type="caution">
    <text evidence="2">The sequence shown here is derived from an EMBL/GenBank/DDBJ whole genome shotgun (WGS) entry which is preliminary data.</text>
</comment>
<gene>
    <name evidence="2" type="ORF">VDGE_30240</name>
</gene>
<feature type="compositionally biased region" description="Basic and acidic residues" evidence="1">
    <location>
        <begin position="10"/>
        <end position="26"/>
    </location>
</feature>
<feature type="region of interest" description="Disordered" evidence="1">
    <location>
        <begin position="1"/>
        <end position="50"/>
    </location>
</feature>
<protein>
    <submittedName>
        <fullName evidence="2">Uncharacterized protein</fullName>
    </submittedName>
</protein>
<sequence>MIAMPSSHHPPSETDSPLRAHLERSSHWSHPYLDVSDPGFENETKDQAEPASMHVLEVENQSRSTKPLLVMLHNTIASPLSP</sequence>
<dbReference type="AlphaFoldDB" id="A0A444S0X8"/>
<proteinExistence type="predicted"/>
<evidence type="ECO:0000256" key="1">
    <source>
        <dbReference type="SAM" id="MobiDB-lite"/>
    </source>
</evidence>
<evidence type="ECO:0000313" key="3">
    <source>
        <dbReference type="Proteomes" id="UP000288725"/>
    </source>
</evidence>